<organism evidence="8 9">
    <name type="scientific">Limosilactobacillus reuteri</name>
    <name type="common">Lactobacillus reuteri</name>
    <dbReference type="NCBI Taxonomy" id="1598"/>
    <lineage>
        <taxon>Bacteria</taxon>
        <taxon>Bacillati</taxon>
        <taxon>Bacillota</taxon>
        <taxon>Bacilli</taxon>
        <taxon>Lactobacillales</taxon>
        <taxon>Lactobacillaceae</taxon>
        <taxon>Limosilactobacillus</taxon>
    </lineage>
</organism>
<evidence type="ECO:0000256" key="5">
    <source>
        <dbReference type="PIRSR" id="PIRSR000097-2"/>
    </source>
</evidence>
<dbReference type="PROSITE" id="PS00062">
    <property type="entry name" value="ALDOKETO_REDUCTASE_2"/>
    <property type="match status" value="1"/>
</dbReference>
<dbReference type="PIRSF" id="PIRSF000097">
    <property type="entry name" value="AKR"/>
    <property type="match status" value="1"/>
</dbReference>
<protein>
    <submittedName>
        <fullName evidence="8">Glyoxal reductase</fullName>
    </submittedName>
</protein>
<evidence type="ECO:0000256" key="6">
    <source>
        <dbReference type="PIRSR" id="PIRSR000097-3"/>
    </source>
</evidence>
<evidence type="ECO:0000256" key="4">
    <source>
        <dbReference type="PIRSR" id="PIRSR000097-1"/>
    </source>
</evidence>
<feature type="domain" description="NADP-dependent oxidoreductase" evidence="7">
    <location>
        <begin position="30"/>
        <end position="261"/>
    </location>
</feature>
<dbReference type="PANTHER" id="PTHR43827:SF3">
    <property type="entry name" value="NADP-DEPENDENT OXIDOREDUCTASE DOMAIN-CONTAINING PROTEIN"/>
    <property type="match status" value="1"/>
</dbReference>
<dbReference type="CDD" id="cd19071">
    <property type="entry name" value="AKR_AKR1-5-like"/>
    <property type="match status" value="1"/>
</dbReference>
<feature type="site" description="Lowers pKa of active site Tyr" evidence="6">
    <location>
        <position position="78"/>
    </location>
</feature>
<proteinExistence type="inferred from homology"/>
<evidence type="ECO:0000256" key="1">
    <source>
        <dbReference type="ARBA" id="ARBA00007905"/>
    </source>
</evidence>
<dbReference type="GO" id="GO:0016616">
    <property type="term" value="F:oxidoreductase activity, acting on the CH-OH group of donors, NAD or NADP as acceptor"/>
    <property type="evidence" value="ECO:0007669"/>
    <property type="project" value="UniProtKB-ARBA"/>
</dbReference>
<dbReference type="AlphaFoldDB" id="A0AAE5J7E4"/>
<keyword evidence="2" id="KW-0521">NADP</keyword>
<sequence>MDIKDNLLTLADGNEMPQEGFGLYKVDGQATMNQAVKKAYEDGYRLFDTAQLYGNEQEVGTAFKQLAIPRDNIFVTTKVAEENQGYDKAIESVKESLRKLQMDYVDLLVVHWPIERSFFDTWRAFEEMKKEGLTRSIGVSNYQMIHLQYLATQANEMPVVDQIELHPLLTQKPLLQFNHQHQIVTQAWSPLGRGAVLNEPVLKDIAVAHNKSTAQIILRWHFQNGVSFIPKSVHEERIAQNADIYDFELNAQEMAQIDALNAYHRTGREPELVYEVDYRMKLATQLVVNKKRHSA</sequence>
<dbReference type="InterPro" id="IPR018170">
    <property type="entry name" value="Aldo/ket_reductase_CS"/>
</dbReference>
<accession>A0AAE5J7E4</accession>
<reference evidence="8 9" key="1">
    <citation type="submission" date="2016-09" db="EMBL/GenBank/DDBJ databases">
        <title>Lactobacillus reuteri KLR3006, genome sequencing and assembly.</title>
        <authorList>
            <person name="Lee J.-Y."/>
            <person name="Kim E.B."/>
            <person name="Choi Y.-J."/>
        </authorList>
    </citation>
    <scope>NUCLEOTIDE SEQUENCE [LARGE SCALE GENOMIC DNA]</scope>
    <source>
        <strain evidence="8 9">KLR3006</strain>
    </source>
</reference>
<dbReference type="PANTHER" id="PTHR43827">
    <property type="entry name" value="2,5-DIKETO-D-GLUCONIC ACID REDUCTASE"/>
    <property type="match status" value="1"/>
</dbReference>
<dbReference type="RefSeq" id="WP_086142593.1">
    <property type="nucleotide sequence ID" value="NZ_MIMF01000325.1"/>
</dbReference>
<evidence type="ECO:0000256" key="2">
    <source>
        <dbReference type="ARBA" id="ARBA00022857"/>
    </source>
</evidence>
<dbReference type="EMBL" id="MIMV01000188">
    <property type="protein sequence ID" value="OTA85490.1"/>
    <property type="molecule type" value="Genomic_DNA"/>
</dbReference>
<keyword evidence="3" id="KW-0560">Oxidoreductase</keyword>
<gene>
    <name evidence="8" type="ORF">BHL83_06245</name>
</gene>
<comment type="similarity">
    <text evidence="1">Belongs to the aldo/keto reductase family.</text>
</comment>
<dbReference type="InterPro" id="IPR023210">
    <property type="entry name" value="NADP_OxRdtase_dom"/>
</dbReference>
<evidence type="ECO:0000313" key="9">
    <source>
        <dbReference type="Proteomes" id="UP000194219"/>
    </source>
</evidence>
<name>A0AAE5J7E4_LIMRT</name>
<evidence type="ECO:0000259" key="7">
    <source>
        <dbReference type="Pfam" id="PF00248"/>
    </source>
</evidence>
<evidence type="ECO:0000256" key="3">
    <source>
        <dbReference type="ARBA" id="ARBA00023002"/>
    </source>
</evidence>
<dbReference type="InterPro" id="IPR020471">
    <property type="entry name" value="AKR"/>
</dbReference>
<dbReference type="Gene3D" id="3.20.20.100">
    <property type="entry name" value="NADP-dependent oxidoreductase domain"/>
    <property type="match status" value="1"/>
</dbReference>
<evidence type="ECO:0000313" key="8">
    <source>
        <dbReference type="EMBL" id="OTA85490.1"/>
    </source>
</evidence>
<dbReference type="PROSITE" id="PS00798">
    <property type="entry name" value="ALDOKETO_REDUCTASE_1"/>
    <property type="match status" value="1"/>
</dbReference>
<dbReference type="SUPFAM" id="SSF51430">
    <property type="entry name" value="NAD(P)-linked oxidoreductase"/>
    <property type="match status" value="1"/>
</dbReference>
<dbReference type="PROSITE" id="PS00063">
    <property type="entry name" value="ALDOKETO_REDUCTASE_3"/>
    <property type="match status" value="1"/>
</dbReference>
<dbReference type="PRINTS" id="PR00069">
    <property type="entry name" value="ALDKETRDTASE"/>
</dbReference>
<comment type="caution">
    <text evidence="8">The sequence shown here is derived from an EMBL/GenBank/DDBJ whole genome shotgun (WGS) entry which is preliminary data.</text>
</comment>
<dbReference type="InterPro" id="IPR036812">
    <property type="entry name" value="NAD(P)_OxRdtase_dom_sf"/>
</dbReference>
<feature type="active site" description="Proton donor" evidence="4">
    <location>
        <position position="53"/>
    </location>
</feature>
<dbReference type="Proteomes" id="UP000194219">
    <property type="component" value="Unassembled WGS sequence"/>
</dbReference>
<dbReference type="FunFam" id="3.20.20.100:FF:000015">
    <property type="entry name" value="Oxidoreductase, aldo/keto reductase family"/>
    <property type="match status" value="1"/>
</dbReference>
<dbReference type="Pfam" id="PF00248">
    <property type="entry name" value="Aldo_ket_red"/>
    <property type="match status" value="1"/>
</dbReference>
<feature type="binding site" evidence="5">
    <location>
        <position position="111"/>
    </location>
    <ligand>
        <name>substrate</name>
    </ligand>
</feature>